<keyword evidence="5 8" id="KW-0472">Membrane</keyword>
<dbReference type="EMBL" id="LLVT01000002">
    <property type="protein sequence ID" value="KSW11132.1"/>
    <property type="molecule type" value="Genomic_DNA"/>
</dbReference>
<evidence type="ECO:0000256" key="3">
    <source>
        <dbReference type="ARBA" id="ARBA00022781"/>
    </source>
</evidence>
<dbReference type="InterPro" id="IPR020781">
    <property type="entry name" value="ATPase_OSCP/d_CS"/>
</dbReference>
<keyword evidence="4 8" id="KW-0406">Ion transport</keyword>
<dbReference type="PANTHER" id="PTHR11910">
    <property type="entry name" value="ATP SYNTHASE DELTA CHAIN"/>
    <property type="match status" value="1"/>
</dbReference>
<gene>
    <name evidence="8" type="primary">atpH</name>
    <name evidence="9" type="ORF">APY09_06635</name>
</gene>
<evidence type="ECO:0000256" key="2">
    <source>
        <dbReference type="ARBA" id="ARBA00022448"/>
    </source>
</evidence>
<evidence type="ECO:0000313" key="10">
    <source>
        <dbReference type="Proteomes" id="UP000054686"/>
    </source>
</evidence>
<comment type="function">
    <text evidence="8">This protein is part of the stalk that links CF(0) to CF(1). It either transmits conformational changes from CF(0) to CF(1) or is implicated in proton conduction.</text>
</comment>
<dbReference type="PROSITE" id="PS00389">
    <property type="entry name" value="ATPASE_DELTA"/>
    <property type="match status" value="1"/>
</dbReference>
<keyword evidence="3 8" id="KW-0375">Hydrogen ion transport</keyword>
<dbReference type="NCBIfam" id="NF009967">
    <property type="entry name" value="PRK13430.1"/>
    <property type="match status" value="1"/>
</dbReference>
<accession>A0A0V8RSR3</accession>
<evidence type="ECO:0000256" key="5">
    <source>
        <dbReference type="ARBA" id="ARBA00023136"/>
    </source>
</evidence>
<reference evidence="9 10" key="1">
    <citation type="submission" date="2015-10" db="EMBL/GenBank/DDBJ databases">
        <title>Draft Genome of Actinomyces odontolyticus subsp. actinosynbacter strain XH001.</title>
        <authorList>
            <person name="Mclean J.S."/>
            <person name="He X."/>
        </authorList>
    </citation>
    <scope>NUCLEOTIDE SEQUENCE [LARGE SCALE GENOMIC DNA]</scope>
    <source>
        <strain evidence="9 10">XH001</strain>
    </source>
</reference>
<keyword evidence="2 8" id="KW-0813">Transport</keyword>
<evidence type="ECO:0000313" key="9">
    <source>
        <dbReference type="EMBL" id="KSW11132.1"/>
    </source>
</evidence>
<evidence type="ECO:0000256" key="4">
    <source>
        <dbReference type="ARBA" id="ARBA00023065"/>
    </source>
</evidence>
<dbReference type="InterPro" id="IPR000711">
    <property type="entry name" value="ATPase_OSCP/dsu"/>
</dbReference>
<dbReference type="GO" id="GO:0045259">
    <property type="term" value="C:proton-transporting ATP synthase complex"/>
    <property type="evidence" value="ECO:0007669"/>
    <property type="project" value="UniProtKB-KW"/>
</dbReference>
<dbReference type="OrthoDB" id="5242917at2"/>
<comment type="caution">
    <text evidence="9">The sequence shown here is derived from an EMBL/GenBank/DDBJ whole genome shotgun (WGS) entry which is preliminary data.</text>
</comment>
<keyword evidence="7 8" id="KW-0066">ATP synthesis</keyword>
<dbReference type="Pfam" id="PF00213">
    <property type="entry name" value="OSCP"/>
    <property type="match status" value="1"/>
</dbReference>
<comment type="function">
    <text evidence="8">F(1)F(0) ATP synthase produces ATP from ADP in the presence of a proton or sodium gradient. F-type ATPases consist of two structural domains, F(1) containing the extramembraneous catalytic core and F(0) containing the membrane proton channel, linked together by a central stalk and a peripheral stalk. During catalysis, ATP synthesis in the catalytic domain of F(1) is coupled via a rotary mechanism of the central stalk subunits to proton translocation.</text>
</comment>
<evidence type="ECO:0000256" key="8">
    <source>
        <dbReference type="HAMAP-Rule" id="MF_01416"/>
    </source>
</evidence>
<dbReference type="GO" id="GO:0046933">
    <property type="term" value="F:proton-transporting ATP synthase activity, rotational mechanism"/>
    <property type="evidence" value="ECO:0007669"/>
    <property type="project" value="UniProtKB-UniRule"/>
</dbReference>
<keyword evidence="6 8" id="KW-0139">CF(1)</keyword>
<dbReference type="PRINTS" id="PR00125">
    <property type="entry name" value="ATPASEDELTA"/>
</dbReference>
<evidence type="ECO:0000256" key="1">
    <source>
        <dbReference type="ARBA" id="ARBA00004370"/>
    </source>
</evidence>
<dbReference type="HAMAP" id="MF_01416">
    <property type="entry name" value="ATP_synth_delta_bact"/>
    <property type="match status" value="1"/>
</dbReference>
<protein>
    <recommendedName>
        <fullName evidence="8">ATP synthase subunit delta</fullName>
    </recommendedName>
    <alternativeName>
        <fullName evidence="8">ATP synthase F(1) sector subunit delta</fullName>
    </alternativeName>
    <alternativeName>
        <fullName evidence="8">F-type ATPase subunit delta</fullName>
        <shortName evidence="8">F-ATPase subunit delta</shortName>
    </alternativeName>
</protein>
<dbReference type="Proteomes" id="UP000054686">
    <property type="component" value="Unassembled WGS sequence"/>
</dbReference>
<sequence length="272" mass="29613">MTQMRTIESVPFAKELAAALATPGTDPMRVAEDFFGLADLFKENTRLARAATDPARSVADKQGLASSAFASHVTAATLSVVNAVVADHWRHPADVADTLEVLGILGVLNAAGAQGALEQVREELFQVRYFLAHHREVRVRLSDKSKGDAHERGDVASKLFGKHVSTWTMRLVRRAVGRSNHGRLLHNLRRYAQWAATMQDRLFVTVATATPMSETQVERLRSILSKRYGTDVDLAISIDPEVVGGFRLRAGMTAIDASLASRISAARDAIAS</sequence>
<name>A0A0V8RSR3_9ACTO</name>
<evidence type="ECO:0000256" key="6">
    <source>
        <dbReference type="ARBA" id="ARBA00023196"/>
    </source>
</evidence>
<organism evidence="9 10">
    <name type="scientific">Schaalia odontolytica</name>
    <dbReference type="NCBI Taxonomy" id="1660"/>
    <lineage>
        <taxon>Bacteria</taxon>
        <taxon>Bacillati</taxon>
        <taxon>Actinomycetota</taxon>
        <taxon>Actinomycetes</taxon>
        <taxon>Actinomycetales</taxon>
        <taxon>Actinomycetaceae</taxon>
        <taxon>Schaalia</taxon>
    </lineage>
</organism>
<dbReference type="GO" id="GO:0005886">
    <property type="term" value="C:plasma membrane"/>
    <property type="evidence" value="ECO:0007669"/>
    <property type="project" value="UniProtKB-SubCell"/>
</dbReference>
<comment type="subcellular location">
    <subcellularLocation>
        <location evidence="8">Cell membrane</location>
        <topology evidence="8">Peripheral membrane protein</topology>
    </subcellularLocation>
    <subcellularLocation>
        <location evidence="1">Membrane</location>
    </subcellularLocation>
</comment>
<evidence type="ECO:0000256" key="7">
    <source>
        <dbReference type="ARBA" id="ARBA00023310"/>
    </source>
</evidence>
<comment type="similarity">
    <text evidence="8">Belongs to the ATPase delta chain family.</text>
</comment>
<dbReference type="RefSeq" id="WP_060566920.1">
    <property type="nucleotide sequence ID" value="NZ_CP040006.1"/>
</dbReference>
<proteinExistence type="inferred from homology"/>
<dbReference type="AlphaFoldDB" id="A0A0V8RSR3"/>
<keyword evidence="8" id="KW-1003">Cell membrane</keyword>